<feature type="compositionally biased region" description="Low complexity" evidence="1">
    <location>
        <begin position="7"/>
        <end position="22"/>
    </location>
</feature>
<organism evidence="2 3">
    <name type="scientific">Kocuria rhizophila</name>
    <dbReference type="NCBI Taxonomy" id="72000"/>
    <lineage>
        <taxon>Bacteria</taxon>
        <taxon>Bacillati</taxon>
        <taxon>Actinomycetota</taxon>
        <taxon>Actinomycetes</taxon>
        <taxon>Micrococcales</taxon>
        <taxon>Micrococcaceae</taxon>
        <taxon>Kocuria</taxon>
    </lineage>
</organism>
<gene>
    <name evidence="2" type="ORF">E4P33_09905</name>
</gene>
<dbReference type="RefSeq" id="WP_019309748.1">
    <property type="nucleotide sequence ID" value="NZ_CAJFZU010000007.1"/>
</dbReference>
<sequence length="121" mass="12633">MLLAQDPAPDAANVPPVVSAPAGDREEQVSLASVARAATRGVQVYPSVSSAEFAITGDPRAPHLTLTLAFTPSPENQRIKDEIRHELLPGLEAIIGSPFAQVTLDYTTAEQPAPQAPVVAA</sequence>
<proteinExistence type="predicted"/>
<dbReference type="Proteomes" id="UP000298017">
    <property type="component" value="Unassembled WGS sequence"/>
</dbReference>
<reference evidence="2 3" key="1">
    <citation type="submission" date="2019-03" db="EMBL/GenBank/DDBJ databases">
        <title>Genome Sequencing and Assembly of Various Microbes Isolated from Alder Root Nodule.</title>
        <authorList>
            <person name="Swanson E."/>
            <person name="Sevigny J.L."/>
            <person name="Pesce C."/>
            <person name="Davis I."/>
            <person name="Kleiner V."/>
            <person name="Tisa L."/>
        </authorList>
    </citation>
    <scope>NUCLEOTIDE SEQUENCE [LARGE SCALE GENOMIC DNA]</scope>
    <source>
        <strain evidence="2 3">4R-31</strain>
    </source>
</reference>
<dbReference type="EMBL" id="SPNK01000012">
    <property type="protein sequence ID" value="TFH99845.1"/>
    <property type="molecule type" value="Genomic_DNA"/>
</dbReference>
<protein>
    <submittedName>
        <fullName evidence="2">Uncharacterized protein</fullName>
    </submittedName>
</protein>
<evidence type="ECO:0000256" key="1">
    <source>
        <dbReference type="SAM" id="MobiDB-lite"/>
    </source>
</evidence>
<comment type="caution">
    <text evidence="2">The sequence shown here is derived from an EMBL/GenBank/DDBJ whole genome shotgun (WGS) entry which is preliminary data.</text>
</comment>
<evidence type="ECO:0000313" key="3">
    <source>
        <dbReference type="Proteomes" id="UP000298017"/>
    </source>
</evidence>
<name>A0AAX2SD21_KOCRH</name>
<keyword evidence="3" id="KW-1185">Reference proteome</keyword>
<dbReference type="AlphaFoldDB" id="A0AAX2SD21"/>
<dbReference type="GeneID" id="93232251"/>
<accession>A0AAX2SD21</accession>
<feature type="region of interest" description="Disordered" evidence="1">
    <location>
        <begin position="1"/>
        <end position="25"/>
    </location>
</feature>
<evidence type="ECO:0000313" key="2">
    <source>
        <dbReference type="EMBL" id="TFH99845.1"/>
    </source>
</evidence>